<evidence type="ECO:0000256" key="4">
    <source>
        <dbReference type="ARBA" id="ARBA00022723"/>
    </source>
</evidence>
<dbReference type="GO" id="GO:0006979">
    <property type="term" value="P:response to oxidative stress"/>
    <property type="evidence" value="ECO:0007669"/>
    <property type="project" value="TreeGrafter"/>
</dbReference>
<comment type="similarity">
    <text evidence="1">Belongs to the heme oxygenase family.</text>
</comment>
<feature type="compositionally biased region" description="Acidic residues" evidence="8">
    <location>
        <begin position="19"/>
        <end position="37"/>
    </location>
</feature>
<dbReference type="CTD" id="3163"/>
<accession>A0A9F5N1Q6</accession>
<proteinExistence type="inferred from homology"/>
<gene>
    <name evidence="11" type="primary">HMOX2</name>
</gene>
<sequence length="352" mass="39722">MLSEAAEGADAPESPSYEREEEEEEEEGEEEEEEEGETTSPTDLSELLKEGTKEAHDRAENTQFVKDFLKGRIKRELFKLGTVALYFTYSALEEEMEHNKDQPSFTPLYFPSELHRKEALARDLEYLYGEGWEEKIQCSEATQHYVDRIHHVGQHEPELLVAHAYTRYMGDLSGGQVLKKVAQRALKLPSTGEGINFYTFENVSNPQQFKQFYRARLNALEVSKETKERIVKEANKAFEFNMQVFEELDKIGALLTEEAQDGGLPAHDGKGDMRKCPYYATKLGRSQASPLFLISSVLRLTVLFFLFSFSGGPKDPACPCHLALAALKQPTIQLVLAACIAVTAGIAAWYVM</sequence>
<feature type="region of interest" description="Disordered" evidence="8">
    <location>
        <begin position="1"/>
        <end position="46"/>
    </location>
</feature>
<dbReference type="InterPro" id="IPR016084">
    <property type="entry name" value="Haem_Oase-like_multi-hlx"/>
</dbReference>
<dbReference type="Pfam" id="PF01126">
    <property type="entry name" value="Heme_oxygenase"/>
    <property type="match status" value="1"/>
</dbReference>
<keyword evidence="6" id="KW-0560">Oxidoreductase</keyword>
<dbReference type="EC" id="1.14.14.18" evidence="2"/>
<keyword evidence="3" id="KW-0349">Heme</keyword>
<dbReference type="InterPro" id="IPR016053">
    <property type="entry name" value="Haem_Oase-like"/>
</dbReference>
<evidence type="ECO:0000256" key="8">
    <source>
        <dbReference type="SAM" id="MobiDB-lite"/>
    </source>
</evidence>
<dbReference type="RefSeq" id="XP_025027382.1">
    <property type="nucleotide sequence ID" value="XM_025171614.1"/>
</dbReference>
<name>A0A9F5N1Q6_PYTBI</name>
<dbReference type="GO" id="GO:0020037">
    <property type="term" value="F:heme binding"/>
    <property type="evidence" value="ECO:0007669"/>
    <property type="project" value="TreeGrafter"/>
</dbReference>
<dbReference type="GO" id="GO:0004392">
    <property type="term" value="F:heme oxygenase (decyclizing) activity"/>
    <property type="evidence" value="ECO:0007669"/>
    <property type="project" value="UniProtKB-EC"/>
</dbReference>
<keyword evidence="4" id="KW-0479">Metal-binding</keyword>
<evidence type="ECO:0000256" key="2">
    <source>
        <dbReference type="ARBA" id="ARBA00012360"/>
    </source>
</evidence>
<dbReference type="OMA" id="NRAFEYN"/>
<evidence type="ECO:0000256" key="3">
    <source>
        <dbReference type="ARBA" id="ARBA00022617"/>
    </source>
</evidence>
<evidence type="ECO:0000256" key="1">
    <source>
        <dbReference type="ARBA" id="ARBA00006134"/>
    </source>
</evidence>
<keyword evidence="7" id="KW-0408">Iron</keyword>
<evidence type="ECO:0000313" key="11">
    <source>
        <dbReference type="RefSeq" id="XP_025027382.1"/>
    </source>
</evidence>
<organism evidence="10 11">
    <name type="scientific">Python bivittatus</name>
    <name type="common">Burmese python</name>
    <name type="synonym">Python molurus bivittatus</name>
    <dbReference type="NCBI Taxonomy" id="176946"/>
    <lineage>
        <taxon>Eukaryota</taxon>
        <taxon>Metazoa</taxon>
        <taxon>Chordata</taxon>
        <taxon>Craniata</taxon>
        <taxon>Vertebrata</taxon>
        <taxon>Euteleostomi</taxon>
        <taxon>Lepidosauria</taxon>
        <taxon>Squamata</taxon>
        <taxon>Bifurcata</taxon>
        <taxon>Unidentata</taxon>
        <taxon>Episquamata</taxon>
        <taxon>Toxicofera</taxon>
        <taxon>Serpentes</taxon>
        <taxon>Henophidia</taxon>
        <taxon>Pythonidae</taxon>
        <taxon>Python</taxon>
    </lineage>
</organism>
<keyword evidence="5" id="KW-0677">Repeat</keyword>
<dbReference type="FunFam" id="1.20.910.10:FF:000001">
    <property type="entry name" value="Heme oxygenase 1"/>
    <property type="match status" value="1"/>
</dbReference>
<dbReference type="InterPro" id="IPR002051">
    <property type="entry name" value="Haem_Oase"/>
</dbReference>
<keyword evidence="9" id="KW-1133">Transmembrane helix</keyword>
<dbReference type="InterPro" id="IPR018207">
    <property type="entry name" value="Haem_oxygenase_CS"/>
</dbReference>
<evidence type="ECO:0000256" key="9">
    <source>
        <dbReference type="SAM" id="Phobius"/>
    </source>
</evidence>
<feature type="transmembrane region" description="Helical" evidence="9">
    <location>
        <begin position="291"/>
        <end position="311"/>
    </location>
</feature>
<keyword evidence="10" id="KW-1185">Reference proteome</keyword>
<evidence type="ECO:0000256" key="5">
    <source>
        <dbReference type="ARBA" id="ARBA00022737"/>
    </source>
</evidence>
<dbReference type="Proteomes" id="UP000695026">
    <property type="component" value="Unplaced"/>
</dbReference>
<dbReference type="PANTHER" id="PTHR10720">
    <property type="entry name" value="HEME OXYGENASE"/>
    <property type="match status" value="1"/>
</dbReference>
<evidence type="ECO:0000313" key="10">
    <source>
        <dbReference type="Proteomes" id="UP000695026"/>
    </source>
</evidence>
<dbReference type="GeneID" id="103054508"/>
<dbReference type="Gene3D" id="1.20.910.10">
    <property type="entry name" value="Heme oxygenase-like"/>
    <property type="match status" value="1"/>
</dbReference>
<keyword evidence="9" id="KW-0812">Transmembrane</keyword>
<dbReference type="GO" id="GO:0042167">
    <property type="term" value="P:heme catabolic process"/>
    <property type="evidence" value="ECO:0007669"/>
    <property type="project" value="TreeGrafter"/>
</dbReference>
<protein>
    <recommendedName>
        <fullName evidence="2">heme oxygenase (biliverdin-producing)</fullName>
        <ecNumber evidence="2">1.14.14.18</ecNumber>
    </recommendedName>
</protein>
<dbReference type="SUPFAM" id="SSF48613">
    <property type="entry name" value="Heme oxygenase-like"/>
    <property type="match status" value="1"/>
</dbReference>
<dbReference type="GO" id="GO:0046872">
    <property type="term" value="F:metal ion binding"/>
    <property type="evidence" value="ECO:0007669"/>
    <property type="project" value="UniProtKB-KW"/>
</dbReference>
<dbReference type="GO" id="GO:0006788">
    <property type="term" value="P:heme oxidation"/>
    <property type="evidence" value="ECO:0007669"/>
    <property type="project" value="InterPro"/>
</dbReference>
<dbReference type="OrthoDB" id="652091at2759"/>
<reference evidence="11" key="1">
    <citation type="submission" date="2025-08" db="UniProtKB">
        <authorList>
            <consortium name="RefSeq"/>
        </authorList>
    </citation>
    <scope>IDENTIFICATION</scope>
    <source>
        <tissue evidence="11">Liver</tissue>
    </source>
</reference>
<feature type="transmembrane region" description="Helical" evidence="9">
    <location>
        <begin position="331"/>
        <end position="351"/>
    </location>
</feature>
<dbReference type="PANTHER" id="PTHR10720:SF2">
    <property type="entry name" value="HEME OXYGENASE 2"/>
    <property type="match status" value="1"/>
</dbReference>
<dbReference type="AlphaFoldDB" id="A0A9F5N1Q6"/>
<evidence type="ECO:0000256" key="6">
    <source>
        <dbReference type="ARBA" id="ARBA00023002"/>
    </source>
</evidence>
<dbReference type="PROSITE" id="PS00593">
    <property type="entry name" value="HEME_OXYGENASE"/>
    <property type="match status" value="1"/>
</dbReference>
<dbReference type="PRINTS" id="PR00088">
    <property type="entry name" value="HAEMOXYGNASE"/>
</dbReference>
<dbReference type="CDD" id="cd19165">
    <property type="entry name" value="HemeO"/>
    <property type="match status" value="1"/>
</dbReference>
<keyword evidence="9" id="KW-0472">Membrane</keyword>
<evidence type="ECO:0000256" key="7">
    <source>
        <dbReference type="ARBA" id="ARBA00023004"/>
    </source>
</evidence>